<comment type="caution">
    <text evidence="1">The sequence shown here is derived from an EMBL/GenBank/DDBJ whole genome shotgun (WGS) entry which is preliminary data.</text>
</comment>
<dbReference type="AlphaFoldDB" id="A0AAD7TMX1"/>
<proteinExistence type="predicted"/>
<accession>A0AAD7TMX1</accession>
<keyword evidence="2" id="KW-1185">Reference proteome</keyword>
<dbReference type="EMBL" id="JAPEVG010000279">
    <property type="protein sequence ID" value="KAJ8469680.1"/>
    <property type="molecule type" value="Genomic_DNA"/>
</dbReference>
<gene>
    <name evidence="1" type="ORF">ONZ51_g8832</name>
</gene>
<organism evidence="1 2">
    <name type="scientific">Trametes cubensis</name>
    <dbReference type="NCBI Taxonomy" id="1111947"/>
    <lineage>
        <taxon>Eukaryota</taxon>
        <taxon>Fungi</taxon>
        <taxon>Dikarya</taxon>
        <taxon>Basidiomycota</taxon>
        <taxon>Agaricomycotina</taxon>
        <taxon>Agaricomycetes</taxon>
        <taxon>Polyporales</taxon>
        <taxon>Polyporaceae</taxon>
        <taxon>Trametes</taxon>
    </lineage>
</organism>
<evidence type="ECO:0000313" key="1">
    <source>
        <dbReference type="EMBL" id="KAJ8469680.1"/>
    </source>
</evidence>
<sequence>MTQSRWENEAMWTGTPERIAAFRQYGVRSGAACAKPCPDYGTVSVVHGTQHLLPRRESCALFYRGSSRLTALEGILTRHSMLCGTRMDARPRAPPPLRARSIYCLDCAPRVELRQAQDAVSVTHRRDLEHHRLHAASEGYRPAVVLPLAL</sequence>
<protein>
    <submittedName>
        <fullName evidence="1">Uncharacterized protein</fullName>
    </submittedName>
</protein>
<reference evidence="1" key="1">
    <citation type="submission" date="2022-11" db="EMBL/GenBank/DDBJ databases">
        <title>Genome Sequence of Cubamyces cubensis.</title>
        <authorList>
            <person name="Buettner E."/>
        </authorList>
    </citation>
    <scope>NUCLEOTIDE SEQUENCE</scope>
    <source>
        <strain evidence="1">MPL-01</strain>
    </source>
</reference>
<dbReference type="Proteomes" id="UP001215151">
    <property type="component" value="Unassembled WGS sequence"/>
</dbReference>
<name>A0AAD7TMX1_9APHY</name>
<evidence type="ECO:0000313" key="2">
    <source>
        <dbReference type="Proteomes" id="UP001215151"/>
    </source>
</evidence>